<name>A0A1B6F7X3_9HEMI</name>
<accession>A0A1B6F7X3</accession>
<sequence>TSLAPETETDSTEDLEDYDDCEEIESDEIESSAEEEMSSTPSDFETTNLLNSFAISLTDDDLMYSDSTIEESTDSTLVTVTDSPTTISDQSTTVEDTNMTSEDYSTQLTSTTEQ</sequence>
<feature type="non-terminal residue" evidence="2">
    <location>
        <position position="1"/>
    </location>
</feature>
<feature type="compositionally biased region" description="Acidic residues" evidence="1">
    <location>
        <begin position="7"/>
        <end position="37"/>
    </location>
</feature>
<protein>
    <submittedName>
        <fullName evidence="2">Uncharacterized protein</fullName>
    </submittedName>
</protein>
<feature type="region of interest" description="Disordered" evidence="1">
    <location>
        <begin position="71"/>
        <end position="114"/>
    </location>
</feature>
<dbReference type="EMBL" id="GECZ01023474">
    <property type="protein sequence ID" value="JAS46295.1"/>
    <property type="molecule type" value="Transcribed_RNA"/>
</dbReference>
<evidence type="ECO:0000313" key="2">
    <source>
        <dbReference type="EMBL" id="JAS46295.1"/>
    </source>
</evidence>
<dbReference type="AlphaFoldDB" id="A0A1B6F7X3"/>
<feature type="compositionally biased region" description="Polar residues" evidence="1">
    <location>
        <begin position="87"/>
        <end position="114"/>
    </location>
</feature>
<organism evidence="2">
    <name type="scientific">Cuerna arida</name>
    <dbReference type="NCBI Taxonomy" id="1464854"/>
    <lineage>
        <taxon>Eukaryota</taxon>
        <taxon>Metazoa</taxon>
        <taxon>Ecdysozoa</taxon>
        <taxon>Arthropoda</taxon>
        <taxon>Hexapoda</taxon>
        <taxon>Insecta</taxon>
        <taxon>Pterygota</taxon>
        <taxon>Neoptera</taxon>
        <taxon>Paraneoptera</taxon>
        <taxon>Hemiptera</taxon>
        <taxon>Auchenorrhyncha</taxon>
        <taxon>Membracoidea</taxon>
        <taxon>Cicadellidae</taxon>
        <taxon>Cicadellinae</taxon>
        <taxon>Proconiini</taxon>
        <taxon>Cuerna</taxon>
    </lineage>
</organism>
<proteinExistence type="predicted"/>
<gene>
    <name evidence="2" type="ORF">g.47728</name>
</gene>
<feature type="region of interest" description="Disordered" evidence="1">
    <location>
        <begin position="1"/>
        <end position="45"/>
    </location>
</feature>
<feature type="non-terminal residue" evidence="2">
    <location>
        <position position="114"/>
    </location>
</feature>
<evidence type="ECO:0000256" key="1">
    <source>
        <dbReference type="SAM" id="MobiDB-lite"/>
    </source>
</evidence>
<reference evidence="2" key="1">
    <citation type="submission" date="2015-11" db="EMBL/GenBank/DDBJ databases">
        <title>De novo transcriptome assembly of four potential Pierce s Disease insect vectors from Arizona vineyards.</title>
        <authorList>
            <person name="Tassone E.E."/>
        </authorList>
    </citation>
    <scope>NUCLEOTIDE SEQUENCE</scope>
</reference>
<feature type="compositionally biased region" description="Low complexity" evidence="1">
    <location>
        <begin position="74"/>
        <end position="86"/>
    </location>
</feature>